<dbReference type="Proteomes" id="UP000045782">
    <property type="component" value="Unassembled WGS sequence"/>
</dbReference>
<dbReference type="EMBL" id="CSWP01000006">
    <property type="protein sequence ID" value="CPV60397.1"/>
    <property type="molecule type" value="Genomic_DNA"/>
</dbReference>
<dbReference type="AlphaFoldDB" id="A0A0U0ZRT4"/>
<gene>
    <name evidence="1" type="ORF">ERS075579_03231</name>
</gene>
<evidence type="ECO:0000313" key="1">
    <source>
        <dbReference type="EMBL" id="CPV60397.1"/>
    </source>
</evidence>
<evidence type="ECO:0000313" key="2">
    <source>
        <dbReference type="Proteomes" id="UP000045782"/>
    </source>
</evidence>
<accession>A0A0U0ZRT4</accession>
<sequence>MLAWAEQERWGLINRAADNAYRSRVSTADVRPRTDRKRWTDREIALATEEDLTAEEVAFRVGRSVKAVEALRRRFAHRHNHVHRRRQAQYFS</sequence>
<name>A0A0U0ZRT4_9MYCO</name>
<reference evidence="1 2" key="1">
    <citation type="submission" date="2015-03" db="EMBL/GenBank/DDBJ databases">
        <authorList>
            <person name="Murphy D."/>
        </authorList>
    </citation>
    <scope>NUCLEOTIDE SEQUENCE [LARGE SCALE GENOMIC DNA]</scope>
    <source>
        <strain evidence="1 2">PAP088</strain>
    </source>
</reference>
<protein>
    <submittedName>
        <fullName evidence="1">Uncharacterized protein</fullName>
    </submittedName>
</protein>
<organism evidence="1 2">
    <name type="scientific">Mycobacteroides abscessus</name>
    <dbReference type="NCBI Taxonomy" id="36809"/>
    <lineage>
        <taxon>Bacteria</taxon>
        <taxon>Bacillati</taxon>
        <taxon>Actinomycetota</taxon>
        <taxon>Actinomycetes</taxon>
        <taxon>Mycobacteriales</taxon>
        <taxon>Mycobacteriaceae</taxon>
        <taxon>Mycobacteroides</taxon>
    </lineage>
</organism>
<proteinExistence type="predicted"/>